<evidence type="ECO:0000256" key="1">
    <source>
        <dbReference type="SAM" id="Phobius"/>
    </source>
</evidence>
<organism evidence="2 3">
    <name type="scientific">Filobacillus milosensis</name>
    <dbReference type="NCBI Taxonomy" id="94137"/>
    <lineage>
        <taxon>Bacteria</taxon>
        <taxon>Bacillati</taxon>
        <taxon>Bacillota</taxon>
        <taxon>Bacilli</taxon>
        <taxon>Bacillales</taxon>
        <taxon>Bacillaceae</taxon>
        <taxon>Filobacillus</taxon>
    </lineage>
</organism>
<dbReference type="OrthoDB" id="2320684at2"/>
<evidence type="ECO:0000313" key="2">
    <source>
        <dbReference type="EMBL" id="TFB14124.1"/>
    </source>
</evidence>
<feature type="transmembrane region" description="Helical" evidence="1">
    <location>
        <begin position="280"/>
        <end position="298"/>
    </location>
</feature>
<accession>A0A4Y8IG99</accession>
<gene>
    <name evidence="2" type="ORF">E3U55_14515</name>
</gene>
<feature type="transmembrane region" description="Helical" evidence="1">
    <location>
        <begin position="174"/>
        <end position="193"/>
    </location>
</feature>
<feature type="transmembrane region" description="Helical" evidence="1">
    <location>
        <begin position="224"/>
        <end position="247"/>
    </location>
</feature>
<feature type="transmembrane region" description="Helical" evidence="1">
    <location>
        <begin position="20"/>
        <end position="38"/>
    </location>
</feature>
<protein>
    <submittedName>
        <fullName evidence="2">Uncharacterized protein</fullName>
    </submittedName>
</protein>
<sequence>MKRSLFKHEFKLTFFSKKNILFTSFLLVLLFSYVFMILPNEFNIESFQKEEVEHKLQDISSTQEWRLEMGYTGIYPMTGAYFASQQSYLEQHEKMVTAFENENYNRYLHIRTNYLLNGGYRDYRESDLFYQEPLPGKDKYHLYHKNILRFHSYLNDDEPITYPMIQERTALQKLHQFLTSSMIYLIIFAAIYFSSDVLIRDRTHQTLLQGFPTQWYSLLNVKSLAAFAYTLLIVTGVVGLGLILLSLTYGPGYLDMQIPYKKDYRLFYFEAYDYMGMKEFLLKSLALIPIVVYLFIRFNVLVSLLIRNTWAVLFIGTALLFSERLYFDRSTRELFGIDLSYFPQTYFDIGQVVTLEKNYLINTDTITFSQGLIVLLITLVVVELLLWITTRFINQRSFFQS</sequence>
<reference evidence="2 3" key="1">
    <citation type="submission" date="2019-03" db="EMBL/GenBank/DDBJ databases">
        <authorList>
            <person name="He R.-H."/>
        </authorList>
    </citation>
    <scope>NUCLEOTIDE SEQUENCE [LARGE SCALE GENOMIC DNA]</scope>
    <source>
        <strain evidence="3">SH 714</strain>
    </source>
</reference>
<feature type="transmembrane region" description="Helical" evidence="1">
    <location>
        <begin position="368"/>
        <end position="388"/>
    </location>
</feature>
<keyword evidence="1" id="KW-0812">Transmembrane</keyword>
<dbReference type="Pfam" id="PF12679">
    <property type="entry name" value="ABC2_membrane_2"/>
    <property type="match status" value="1"/>
</dbReference>
<name>A0A4Y8IG99_9BACI</name>
<dbReference type="RefSeq" id="WP_134341199.1">
    <property type="nucleotide sequence ID" value="NZ_SOPW01000019.1"/>
</dbReference>
<proteinExistence type="predicted"/>
<keyword evidence="1" id="KW-0472">Membrane</keyword>
<evidence type="ECO:0000313" key="3">
    <source>
        <dbReference type="Proteomes" id="UP000297975"/>
    </source>
</evidence>
<dbReference type="EMBL" id="SOPW01000019">
    <property type="protein sequence ID" value="TFB14124.1"/>
    <property type="molecule type" value="Genomic_DNA"/>
</dbReference>
<dbReference type="Proteomes" id="UP000297975">
    <property type="component" value="Unassembled WGS sequence"/>
</dbReference>
<keyword evidence="1" id="KW-1133">Transmembrane helix</keyword>
<comment type="caution">
    <text evidence="2">The sequence shown here is derived from an EMBL/GenBank/DDBJ whole genome shotgun (WGS) entry which is preliminary data.</text>
</comment>
<keyword evidence="3" id="KW-1185">Reference proteome</keyword>
<dbReference type="AlphaFoldDB" id="A0A4Y8IG99"/>